<dbReference type="Proteomes" id="UP000695022">
    <property type="component" value="Unplaced"/>
</dbReference>
<feature type="region of interest" description="Disordered" evidence="1">
    <location>
        <begin position="84"/>
        <end position="189"/>
    </location>
</feature>
<feature type="region of interest" description="Disordered" evidence="1">
    <location>
        <begin position="208"/>
        <end position="235"/>
    </location>
</feature>
<organism evidence="2 3">
    <name type="scientific">Priapulus caudatus</name>
    <name type="common">Priapulid worm</name>
    <dbReference type="NCBI Taxonomy" id="37621"/>
    <lineage>
        <taxon>Eukaryota</taxon>
        <taxon>Metazoa</taxon>
        <taxon>Ecdysozoa</taxon>
        <taxon>Scalidophora</taxon>
        <taxon>Priapulida</taxon>
        <taxon>Priapulimorpha</taxon>
        <taxon>Priapulimorphida</taxon>
        <taxon>Priapulidae</taxon>
        <taxon>Priapulus</taxon>
    </lineage>
</organism>
<reference evidence="3" key="1">
    <citation type="submission" date="2025-08" db="UniProtKB">
        <authorList>
            <consortium name="RefSeq"/>
        </authorList>
    </citation>
    <scope>IDENTIFICATION</scope>
</reference>
<feature type="compositionally biased region" description="Basic and acidic residues" evidence="1">
    <location>
        <begin position="1"/>
        <end position="20"/>
    </location>
</feature>
<accession>A0ABM1DSN7</accession>
<evidence type="ECO:0000313" key="2">
    <source>
        <dbReference type="Proteomes" id="UP000695022"/>
    </source>
</evidence>
<dbReference type="GeneID" id="106805757"/>
<gene>
    <name evidence="3" type="primary">LOC106805757</name>
</gene>
<keyword evidence="2" id="KW-1185">Reference proteome</keyword>
<feature type="compositionally biased region" description="Low complexity" evidence="1">
    <location>
        <begin position="149"/>
        <end position="163"/>
    </location>
</feature>
<evidence type="ECO:0000313" key="3">
    <source>
        <dbReference type="RefSeq" id="XP_014662958.1"/>
    </source>
</evidence>
<name>A0ABM1DSN7_PRICU</name>
<protein>
    <submittedName>
        <fullName evidence="3">Uncharacterized protein</fullName>
    </submittedName>
</protein>
<proteinExistence type="predicted"/>
<sequence>MARSDDRDYDSHSRDSEHPCRTHGGTSDPTRKKKKDDEEEGSKEEEEEALLIYGGESHERRPSIGGGRIRADSLSVLSELLRAAPGQRSTSLIRSPARLTSGRYLLNSPPPVSDSGGGGGGSPVQDSGYYSPALLSIARPQRRAAFTFPSPSSSSSSSSPSASDDLELFSFGGGDASPDFPSSGQPDFLRLPTLATSQRRASVPMAMPGAARRPLHPPVGGSAPTTPARSRCRPQRCSTPARVHAWSAADDSCFVGPTGNPCRSISTQTSVEGQQRIAARRGEYLLIYLLTQLHTSPL</sequence>
<feature type="compositionally biased region" description="Acidic residues" evidence="1">
    <location>
        <begin position="37"/>
        <end position="49"/>
    </location>
</feature>
<feature type="region of interest" description="Disordered" evidence="1">
    <location>
        <begin position="1"/>
        <end position="69"/>
    </location>
</feature>
<evidence type="ECO:0000256" key="1">
    <source>
        <dbReference type="SAM" id="MobiDB-lite"/>
    </source>
</evidence>
<dbReference type="RefSeq" id="XP_014662958.1">
    <property type="nucleotide sequence ID" value="XM_014807472.1"/>
</dbReference>